<evidence type="ECO:0000256" key="7">
    <source>
        <dbReference type="ARBA" id="ARBA00047848"/>
    </source>
</evidence>
<comment type="pathway">
    <text evidence="1">Amino-acid biosynthesis; L-phenylalanine biosynthesis; phenylpyruvate from prephenate: step 1/1.</text>
</comment>
<dbReference type="InterPro" id="IPR008242">
    <property type="entry name" value="Chor_mutase/pphenate_deHydtase"/>
</dbReference>
<keyword evidence="5" id="KW-0584">Phenylalanine biosynthesis</keyword>
<evidence type="ECO:0000256" key="5">
    <source>
        <dbReference type="ARBA" id="ARBA00023222"/>
    </source>
</evidence>
<gene>
    <name evidence="11" type="ORF">CALK_1590</name>
</gene>
<keyword evidence="12" id="KW-1185">Reference proteome</keyword>
<evidence type="ECO:0000256" key="2">
    <source>
        <dbReference type="ARBA" id="ARBA00013147"/>
    </source>
</evidence>
<keyword evidence="6" id="KW-0456">Lyase</keyword>
<dbReference type="GO" id="GO:0009094">
    <property type="term" value="P:L-phenylalanine biosynthetic process"/>
    <property type="evidence" value="ECO:0007669"/>
    <property type="project" value="UniProtKB-UniPathway"/>
</dbReference>
<dbReference type="AlphaFoldDB" id="U7DAW5"/>
<dbReference type="SUPFAM" id="SSF55021">
    <property type="entry name" value="ACT-like"/>
    <property type="match status" value="1"/>
</dbReference>
<dbReference type="Gene3D" id="3.30.70.260">
    <property type="match status" value="1"/>
</dbReference>
<keyword evidence="3" id="KW-0028">Amino-acid biosynthesis</keyword>
<evidence type="ECO:0000256" key="4">
    <source>
        <dbReference type="ARBA" id="ARBA00023141"/>
    </source>
</evidence>
<feature type="site" description="Essential for prephenate dehydratase activity" evidence="8">
    <location>
        <position position="176"/>
    </location>
</feature>
<dbReference type="UniPathway" id="UPA00121">
    <property type="reaction ID" value="UER00345"/>
</dbReference>
<dbReference type="EMBL" id="ASJR01000012">
    <property type="protein sequence ID" value="ERP31545.1"/>
    <property type="molecule type" value="Genomic_DNA"/>
</dbReference>
<feature type="domain" description="ACT" evidence="10">
    <location>
        <begin position="200"/>
        <end position="276"/>
    </location>
</feature>
<evidence type="ECO:0000313" key="12">
    <source>
        <dbReference type="Proteomes" id="UP000017148"/>
    </source>
</evidence>
<sequence>MNHLVTLGPENTYSHEAARRFCAETGISCKIHFEKTITKVFATQQEQQSTFAVVPIENLSEGFVQETLDGLLQFPVYIQREVLLPIRFSFVANHTDLSSLEKVYVQTIAYGQCSNFISTLEQSEVVYTNSNIHSLDLLLTSPQRRAGAIIPGHATEKLHSLPTVIPNVNNYKNNTTRFIVLGLCEKNKNPLPEETVKTSVVVMDNSDHTGILTSIASAFSSRKINITSIISRPTKEEIGKYHFFIDVSGSSTAPKTAAALREIQQEFPCKLLGTYPSTENTTLS</sequence>
<dbReference type="OrthoDB" id="9802281at2"/>
<evidence type="ECO:0000259" key="10">
    <source>
        <dbReference type="PROSITE" id="PS51671"/>
    </source>
</evidence>
<dbReference type="PROSITE" id="PS51671">
    <property type="entry name" value="ACT"/>
    <property type="match status" value="1"/>
</dbReference>
<dbReference type="Pfam" id="PF00800">
    <property type="entry name" value="PDT"/>
    <property type="match status" value="1"/>
</dbReference>
<dbReference type="PIRSF" id="PIRSF001500">
    <property type="entry name" value="Chor_mut_pdt_Ppr"/>
    <property type="match status" value="1"/>
</dbReference>
<dbReference type="InterPro" id="IPR002912">
    <property type="entry name" value="ACT_dom"/>
</dbReference>
<dbReference type="InterPro" id="IPR001086">
    <property type="entry name" value="Preph_deHydtase"/>
</dbReference>
<dbReference type="SUPFAM" id="SSF53850">
    <property type="entry name" value="Periplasmic binding protein-like II"/>
    <property type="match status" value="1"/>
</dbReference>
<dbReference type="PROSITE" id="PS51171">
    <property type="entry name" value="PREPHENATE_DEHYDR_3"/>
    <property type="match status" value="1"/>
</dbReference>
<dbReference type="GO" id="GO:0005737">
    <property type="term" value="C:cytoplasm"/>
    <property type="evidence" value="ECO:0007669"/>
    <property type="project" value="TreeGrafter"/>
</dbReference>
<dbReference type="RefSeq" id="WP_022637043.1">
    <property type="nucleotide sequence ID" value="NZ_ASJR01000012.1"/>
</dbReference>
<accession>U7DAW5</accession>
<proteinExistence type="predicted"/>
<evidence type="ECO:0000259" key="9">
    <source>
        <dbReference type="PROSITE" id="PS51171"/>
    </source>
</evidence>
<evidence type="ECO:0000256" key="3">
    <source>
        <dbReference type="ARBA" id="ARBA00022605"/>
    </source>
</evidence>
<dbReference type="PATRIC" id="fig|1313304.3.peg.1518"/>
<dbReference type="InterPro" id="IPR045865">
    <property type="entry name" value="ACT-like_dom_sf"/>
</dbReference>
<comment type="catalytic activity">
    <reaction evidence="7">
        <text>prephenate + H(+) = 3-phenylpyruvate + CO2 + H2O</text>
        <dbReference type="Rhea" id="RHEA:21648"/>
        <dbReference type="ChEBI" id="CHEBI:15377"/>
        <dbReference type="ChEBI" id="CHEBI:15378"/>
        <dbReference type="ChEBI" id="CHEBI:16526"/>
        <dbReference type="ChEBI" id="CHEBI:18005"/>
        <dbReference type="ChEBI" id="CHEBI:29934"/>
        <dbReference type="EC" id="4.2.1.51"/>
    </reaction>
</comment>
<keyword evidence="4" id="KW-0057">Aromatic amino acid biosynthesis</keyword>
<feature type="domain" description="Prephenate dehydratase" evidence="9">
    <location>
        <begin position="3"/>
        <end position="183"/>
    </location>
</feature>
<dbReference type="Pfam" id="PF01842">
    <property type="entry name" value="ACT"/>
    <property type="match status" value="1"/>
</dbReference>
<dbReference type="eggNOG" id="COG0077">
    <property type="taxonomic scope" value="Bacteria"/>
</dbReference>
<dbReference type="GO" id="GO:0004664">
    <property type="term" value="F:prephenate dehydratase activity"/>
    <property type="evidence" value="ECO:0007669"/>
    <property type="project" value="UniProtKB-EC"/>
</dbReference>
<evidence type="ECO:0000256" key="6">
    <source>
        <dbReference type="ARBA" id="ARBA00023239"/>
    </source>
</evidence>
<evidence type="ECO:0000256" key="1">
    <source>
        <dbReference type="ARBA" id="ARBA00004741"/>
    </source>
</evidence>
<comment type="caution">
    <text evidence="11">The sequence shown here is derived from an EMBL/GenBank/DDBJ whole genome shotgun (WGS) entry which is preliminary data.</text>
</comment>
<dbReference type="STRING" id="1313304.CALK_1590"/>
<dbReference type="Gene3D" id="3.40.190.10">
    <property type="entry name" value="Periplasmic binding protein-like II"/>
    <property type="match status" value="2"/>
</dbReference>
<evidence type="ECO:0000313" key="11">
    <source>
        <dbReference type="EMBL" id="ERP31545.1"/>
    </source>
</evidence>
<protein>
    <recommendedName>
        <fullName evidence="2">prephenate dehydratase</fullName>
        <ecNumber evidence="2">4.2.1.51</ecNumber>
    </recommendedName>
</protein>
<name>U7DAW5_9BACT</name>
<dbReference type="Proteomes" id="UP000017148">
    <property type="component" value="Unassembled WGS sequence"/>
</dbReference>
<reference evidence="11 12" key="1">
    <citation type="journal article" date="2013" name="Environ. Microbiol.">
        <title>Genome analysis of Chitinivibrio alkaliphilus gen. nov., sp. nov., a novel extremely haloalkaliphilic anaerobic chitinolytic bacterium from the candidate phylum Termite Group 3.</title>
        <authorList>
            <person name="Sorokin D.Y."/>
            <person name="Gumerov V.M."/>
            <person name="Rakitin A.L."/>
            <person name="Beletsky A.V."/>
            <person name="Damste J.S."/>
            <person name="Muyzer G."/>
            <person name="Mardanov A.V."/>
            <person name="Ravin N.V."/>
        </authorList>
    </citation>
    <scope>NUCLEOTIDE SEQUENCE [LARGE SCALE GENOMIC DNA]</scope>
    <source>
        <strain evidence="11 12">ACht1</strain>
    </source>
</reference>
<dbReference type="PANTHER" id="PTHR21022:SF19">
    <property type="entry name" value="PREPHENATE DEHYDRATASE-RELATED"/>
    <property type="match status" value="1"/>
</dbReference>
<dbReference type="CDD" id="cd04905">
    <property type="entry name" value="ACT_CM-PDT"/>
    <property type="match status" value="1"/>
</dbReference>
<organism evidence="11 12">
    <name type="scientific">Chitinivibrio alkaliphilus ACht1</name>
    <dbReference type="NCBI Taxonomy" id="1313304"/>
    <lineage>
        <taxon>Bacteria</taxon>
        <taxon>Pseudomonadati</taxon>
        <taxon>Fibrobacterota</taxon>
        <taxon>Chitinivibrionia</taxon>
        <taxon>Chitinivibrionales</taxon>
        <taxon>Chitinivibrionaceae</taxon>
        <taxon>Chitinivibrio</taxon>
    </lineage>
</organism>
<dbReference type="EC" id="4.2.1.51" evidence="2"/>
<evidence type="ECO:0000256" key="8">
    <source>
        <dbReference type="PIRSR" id="PIRSR001500-2"/>
    </source>
</evidence>
<dbReference type="PANTHER" id="PTHR21022">
    <property type="entry name" value="PREPHENATE DEHYDRATASE P PROTEIN"/>
    <property type="match status" value="1"/>
</dbReference>